<evidence type="ECO:0000313" key="1">
    <source>
        <dbReference type="EMBL" id="NMF98818.1"/>
    </source>
</evidence>
<sequence>MVTWTNISGTETEQLIGWIYHLRKERIASFVELAVRAPDAWERLREAPEMRRQIAVILGWPRTCDSNLIEQRRVLDIAAVLLNLGYTSALALWTDLPIKCHRLHFTGDLDTVFALLGLDNWATTLPRLLPELLDAAEEYRTLNAWLQLDPEGVREACEQGWHPELAALLPIQPPEGWVTRGGRVRTVASLLVARYLEANDVPFVAPSTNDLPHDPQRLAAGFSLPKHEAVLLITPIAPNIDQAVMNDSHVRVLWADESLLRTSLHVVAFTLHLRFQLADADIVKKRRLVVFSDLLSPVPKAHGPTSPTKSDS</sequence>
<gene>
    <name evidence="1" type="ORF">GPA27_15655</name>
</gene>
<dbReference type="Proteomes" id="UP000634522">
    <property type="component" value="Unassembled WGS sequence"/>
</dbReference>
<name>A0ABX1NHM0_9RHOO</name>
<accession>A0ABX1NHM0</accession>
<dbReference type="EMBL" id="WTVS01000032">
    <property type="protein sequence ID" value="NMF98818.1"/>
    <property type="molecule type" value="Genomic_DNA"/>
</dbReference>
<evidence type="ECO:0000313" key="2">
    <source>
        <dbReference type="Proteomes" id="UP000634522"/>
    </source>
</evidence>
<dbReference type="RefSeq" id="WP_169141508.1">
    <property type="nucleotide sequence ID" value="NZ_WTVS01000032.1"/>
</dbReference>
<proteinExistence type="predicted"/>
<organism evidence="1 2">
    <name type="scientific">Aromatoleum toluolicum</name>
    <dbReference type="NCBI Taxonomy" id="90060"/>
    <lineage>
        <taxon>Bacteria</taxon>
        <taxon>Pseudomonadati</taxon>
        <taxon>Pseudomonadota</taxon>
        <taxon>Betaproteobacteria</taxon>
        <taxon>Rhodocyclales</taxon>
        <taxon>Rhodocyclaceae</taxon>
        <taxon>Aromatoleum</taxon>
    </lineage>
</organism>
<reference evidence="1 2" key="1">
    <citation type="submission" date="2019-12" db="EMBL/GenBank/DDBJ databases">
        <title>Comparative genomics gives insights into the taxonomy of the Azoarcus-Aromatoleum group and reveals separate origins of nif in the plant-associated Azoarcus and non-plant-associated Aromatoleum sub-groups.</title>
        <authorList>
            <person name="Lafos M."/>
            <person name="Maluk M."/>
            <person name="Batista M."/>
            <person name="Junghare M."/>
            <person name="Carmona M."/>
            <person name="Faoro H."/>
            <person name="Cruz L.M."/>
            <person name="Battistoni F."/>
            <person name="De Souza E."/>
            <person name="Pedrosa F."/>
            <person name="Chen W.-M."/>
            <person name="Poole P.S."/>
            <person name="Dixon R.A."/>
            <person name="James E.K."/>
        </authorList>
    </citation>
    <scope>NUCLEOTIDE SEQUENCE [LARGE SCALE GENOMIC DNA]</scope>
    <source>
        <strain evidence="1 2">T</strain>
    </source>
</reference>
<protein>
    <submittedName>
        <fullName evidence="1">Uncharacterized protein</fullName>
    </submittedName>
</protein>
<comment type="caution">
    <text evidence="1">The sequence shown here is derived from an EMBL/GenBank/DDBJ whole genome shotgun (WGS) entry which is preliminary data.</text>
</comment>
<keyword evidence="2" id="KW-1185">Reference proteome</keyword>